<dbReference type="GO" id="GO:0004038">
    <property type="term" value="F:allantoinase activity"/>
    <property type="evidence" value="ECO:0007669"/>
    <property type="project" value="TreeGrafter"/>
</dbReference>
<gene>
    <name evidence="2" type="ordered locus">MYPE3870</name>
</gene>
<evidence type="ECO:0000259" key="1">
    <source>
        <dbReference type="Pfam" id="PF01979"/>
    </source>
</evidence>
<dbReference type="InterPro" id="IPR011059">
    <property type="entry name" value="Metal-dep_hydrolase_composite"/>
</dbReference>
<dbReference type="eggNOG" id="COG0044">
    <property type="taxonomic scope" value="Bacteria"/>
</dbReference>
<feature type="domain" description="Amidohydrolase-related" evidence="1">
    <location>
        <begin position="264"/>
        <end position="391"/>
    </location>
</feature>
<dbReference type="SUPFAM" id="SSF51556">
    <property type="entry name" value="Metallo-dependent hydrolases"/>
    <property type="match status" value="1"/>
</dbReference>
<dbReference type="STRING" id="272633.gene:10731502"/>
<reference evidence="2 3" key="1">
    <citation type="journal article" date="2002" name="Nucleic Acids Res.">
        <title>The complete genomic sequence of Mycoplasma penetrans, an intracellular bacterial pathogen in humans.</title>
        <authorList>
            <person name="Sasaki Y."/>
            <person name="Ishikawa J."/>
            <person name="Yamashita A."/>
            <person name="Oshima K."/>
            <person name="Kenri T."/>
            <person name="Furuya K."/>
            <person name="Yoshino C."/>
            <person name="Horino A."/>
            <person name="Shiba T."/>
            <person name="Sasaki T."/>
            <person name="Hattori M."/>
        </authorList>
    </citation>
    <scope>NUCLEOTIDE SEQUENCE [LARGE SCALE GENOMIC DNA]</scope>
    <source>
        <strain evidence="2 3">HF-2</strain>
    </source>
</reference>
<accession>Q8EW20</accession>
<dbReference type="SUPFAM" id="SSF51338">
    <property type="entry name" value="Composite domain of metallo-dependent hydrolases"/>
    <property type="match status" value="1"/>
</dbReference>
<dbReference type="InterPro" id="IPR050138">
    <property type="entry name" value="DHOase/Allantoinase_Hydrolase"/>
</dbReference>
<dbReference type="InterPro" id="IPR032466">
    <property type="entry name" value="Metal_Hydrolase"/>
</dbReference>
<name>Q8EW20_MALP2</name>
<organism evidence="2 3">
    <name type="scientific">Malacoplasma penetrans (strain HF-2)</name>
    <name type="common">Mycoplasma penetrans</name>
    <dbReference type="NCBI Taxonomy" id="272633"/>
    <lineage>
        <taxon>Bacteria</taxon>
        <taxon>Bacillati</taxon>
        <taxon>Mycoplasmatota</taxon>
        <taxon>Mycoplasmoidales</taxon>
        <taxon>Mycoplasmoidaceae</taxon>
        <taxon>Malacoplasma</taxon>
    </lineage>
</organism>
<dbReference type="AlphaFoldDB" id="Q8EW20"/>
<dbReference type="GO" id="GO:0005737">
    <property type="term" value="C:cytoplasm"/>
    <property type="evidence" value="ECO:0007669"/>
    <property type="project" value="TreeGrafter"/>
</dbReference>
<dbReference type="InterPro" id="IPR006680">
    <property type="entry name" value="Amidohydro-rel"/>
</dbReference>
<dbReference type="PANTHER" id="PTHR43668">
    <property type="entry name" value="ALLANTOINASE"/>
    <property type="match status" value="1"/>
</dbReference>
<dbReference type="Gene3D" id="2.30.40.10">
    <property type="entry name" value="Urease, subunit C, domain 1"/>
    <property type="match status" value="2"/>
</dbReference>
<sequence>MLTLLKNCLLSNSRKVDILIKDSIIEKISDTSLDSKTYNNKKIDAVFDMKCNLVMPGFIDAFSRIKKQTSYTTSDYETESRACAYGGITTFVDIPSAPISEKYYDAIIDKVNEAKENSHVNFGFVVSVSNLSNIVELEKIQDYSVGTIININARTVSDRIIDSEKLSEALKASKLVLLHLSGFDIDLFFSVCDDKFTKLVFYDITNENDLEKILSYKKEGYNIRTATSVNYLLFNRDMIANEYKRKTITTEYKLGTMLNNLGLWNAVKDRKIDIITSDHTPVSLIEKFETEQKGLPNFETMFSILFDSCYYKRIPITILEDLLCKNPAKVCGFKNKGEIKEGYDADLVVVNTTKRWWIKNEDIVSSARWTPFNDYRISGRVMMTFVNGQLVYNFINQMSPIRNVKAGKFAEFDKNLASRSAS</sequence>
<dbReference type="InParanoid" id="Q8EW20"/>
<dbReference type="HOGENOM" id="CLU_015572_1_1_14"/>
<proteinExistence type="predicted"/>
<dbReference type="Proteomes" id="UP000002522">
    <property type="component" value="Chromosome"/>
</dbReference>
<dbReference type="GO" id="GO:0006145">
    <property type="term" value="P:purine nucleobase catabolic process"/>
    <property type="evidence" value="ECO:0007669"/>
    <property type="project" value="TreeGrafter"/>
</dbReference>
<dbReference type="PANTHER" id="PTHR43668:SF2">
    <property type="entry name" value="ALLANTOINASE"/>
    <property type="match status" value="1"/>
</dbReference>
<dbReference type="Gene3D" id="3.20.20.140">
    <property type="entry name" value="Metal-dependent hydrolases"/>
    <property type="match status" value="2"/>
</dbReference>
<evidence type="ECO:0000313" key="3">
    <source>
        <dbReference type="Proteomes" id="UP000002522"/>
    </source>
</evidence>
<dbReference type="Pfam" id="PF01979">
    <property type="entry name" value="Amidohydro_1"/>
    <property type="match status" value="1"/>
</dbReference>
<keyword evidence="3" id="KW-1185">Reference proteome</keyword>
<evidence type="ECO:0000313" key="2">
    <source>
        <dbReference type="EMBL" id="BAC44176.1"/>
    </source>
</evidence>
<dbReference type="EMBL" id="BA000026">
    <property type="protein sequence ID" value="BAC44176.1"/>
    <property type="molecule type" value="Genomic_DNA"/>
</dbReference>
<protein>
    <submittedName>
        <fullName evidence="2">Dihydroorotase</fullName>
    </submittedName>
</protein>
<dbReference type="KEGG" id="mpe:MYPE3870"/>
<dbReference type="RefSeq" id="WP_011077212.1">
    <property type="nucleotide sequence ID" value="NC_004432.1"/>
</dbReference>